<evidence type="ECO:0000256" key="2">
    <source>
        <dbReference type="ARBA" id="ARBA00023125"/>
    </source>
</evidence>
<dbReference type="Gene3D" id="1.20.120.530">
    <property type="entry name" value="GntR ligand-binding domain-like"/>
    <property type="match status" value="1"/>
</dbReference>
<dbReference type="GO" id="GO:0003700">
    <property type="term" value="F:DNA-binding transcription factor activity"/>
    <property type="evidence" value="ECO:0007669"/>
    <property type="project" value="InterPro"/>
</dbReference>
<dbReference type="PRINTS" id="PR00035">
    <property type="entry name" value="HTHGNTR"/>
</dbReference>
<dbReference type="InterPro" id="IPR008920">
    <property type="entry name" value="TF_FadR/GntR_C"/>
</dbReference>
<dbReference type="InterPro" id="IPR036390">
    <property type="entry name" value="WH_DNA-bd_sf"/>
</dbReference>
<dbReference type="Gene3D" id="1.10.10.10">
    <property type="entry name" value="Winged helix-like DNA-binding domain superfamily/Winged helix DNA-binding domain"/>
    <property type="match status" value="1"/>
</dbReference>
<proteinExistence type="predicted"/>
<name>A0A1I7BJ92_9ACTN</name>
<reference evidence="7" key="1">
    <citation type="submission" date="2016-10" db="EMBL/GenBank/DDBJ databases">
        <authorList>
            <person name="Varghese N."/>
            <person name="Submissions S."/>
        </authorList>
    </citation>
    <scope>NUCLEOTIDE SEQUENCE [LARGE SCALE GENOMIC DNA]</scope>
    <source>
        <strain evidence="7">DSM 46136</strain>
    </source>
</reference>
<feature type="region of interest" description="Disordered" evidence="4">
    <location>
        <begin position="225"/>
        <end position="264"/>
    </location>
</feature>
<dbReference type="Proteomes" id="UP000199546">
    <property type="component" value="Unassembled WGS sequence"/>
</dbReference>
<dbReference type="EMBL" id="FPBA01000014">
    <property type="protein sequence ID" value="SFT87235.1"/>
    <property type="molecule type" value="Genomic_DNA"/>
</dbReference>
<dbReference type="InterPro" id="IPR036388">
    <property type="entry name" value="WH-like_DNA-bd_sf"/>
</dbReference>
<dbReference type="GO" id="GO:0003677">
    <property type="term" value="F:DNA binding"/>
    <property type="evidence" value="ECO:0007669"/>
    <property type="project" value="UniProtKB-KW"/>
</dbReference>
<evidence type="ECO:0000256" key="1">
    <source>
        <dbReference type="ARBA" id="ARBA00023015"/>
    </source>
</evidence>
<evidence type="ECO:0000259" key="5">
    <source>
        <dbReference type="PROSITE" id="PS50949"/>
    </source>
</evidence>
<keyword evidence="1" id="KW-0805">Transcription regulation</keyword>
<dbReference type="CDD" id="cd07377">
    <property type="entry name" value="WHTH_GntR"/>
    <property type="match status" value="1"/>
</dbReference>
<dbReference type="RefSeq" id="WP_093581448.1">
    <property type="nucleotide sequence ID" value="NZ_FPBA01000014.1"/>
</dbReference>
<dbReference type="PANTHER" id="PTHR43537">
    <property type="entry name" value="TRANSCRIPTIONAL REGULATOR, GNTR FAMILY"/>
    <property type="match status" value="1"/>
</dbReference>
<keyword evidence="3" id="KW-0804">Transcription</keyword>
<protein>
    <submittedName>
        <fullName evidence="6">DNA-binding transcriptional regulator, FadR family</fullName>
    </submittedName>
</protein>
<dbReference type="SUPFAM" id="SSF48008">
    <property type="entry name" value="GntR ligand-binding domain-like"/>
    <property type="match status" value="1"/>
</dbReference>
<keyword evidence="7" id="KW-1185">Reference proteome</keyword>
<dbReference type="InterPro" id="IPR011711">
    <property type="entry name" value="GntR_C"/>
</dbReference>
<dbReference type="SMART" id="SM00895">
    <property type="entry name" value="FCD"/>
    <property type="match status" value="1"/>
</dbReference>
<dbReference type="InterPro" id="IPR000524">
    <property type="entry name" value="Tscrpt_reg_HTH_GntR"/>
</dbReference>
<evidence type="ECO:0000256" key="4">
    <source>
        <dbReference type="SAM" id="MobiDB-lite"/>
    </source>
</evidence>
<dbReference type="AlphaFoldDB" id="A0A1I7BJ92"/>
<dbReference type="SMART" id="SM00345">
    <property type="entry name" value="HTH_GNTR"/>
    <property type="match status" value="1"/>
</dbReference>
<feature type="compositionally biased region" description="Low complexity" evidence="4">
    <location>
        <begin position="242"/>
        <end position="264"/>
    </location>
</feature>
<evidence type="ECO:0000313" key="7">
    <source>
        <dbReference type="Proteomes" id="UP000199546"/>
    </source>
</evidence>
<accession>A0A1I7BJ92</accession>
<dbReference type="STRING" id="1296565.SAMN05660657_03633"/>
<dbReference type="PROSITE" id="PS50949">
    <property type="entry name" value="HTH_GNTR"/>
    <property type="match status" value="1"/>
</dbReference>
<dbReference type="SUPFAM" id="SSF46785">
    <property type="entry name" value="Winged helix' DNA-binding domain"/>
    <property type="match status" value="1"/>
</dbReference>
<gene>
    <name evidence="6" type="ORF">SAMN05660657_03633</name>
</gene>
<dbReference type="PANTHER" id="PTHR43537:SF5">
    <property type="entry name" value="UXU OPERON TRANSCRIPTIONAL REGULATOR"/>
    <property type="match status" value="1"/>
</dbReference>
<sequence>MGVIDTAITRIRDRIAAGELAPGDRLPPEAELAALLGVSRNSLREAVRALIQANVLDVRRGDGTYVTSLEPQLLLSGLAFVMDLIQDRTVLELFEVRRLLEPAATGMAACRITDHSIDELRGLLEAMRRTTTAEELIALDVDFHRSVVEATGNQTLVSLLEALFNRTARARIWRGIWDRGALDWTYAQHDLIVEALAQRDATLATAAATVHVAASEQWIRHLLEGDDEPRTPSPPVHDAHAVGRPAAHGAAAGSAATPDAWNLD</sequence>
<dbReference type="Pfam" id="PF00392">
    <property type="entry name" value="GntR"/>
    <property type="match status" value="1"/>
</dbReference>
<feature type="domain" description="HTH gntR-type" evidence="5">
    <location>
        <begin position="1"/>
        <end position="69"/>
    </location>
</feature>
<evidence type="ECO:0000256" key="3">
    <source>
        <dbReference type="ARBA" id="ARBA00023163"/>
    </source>
</evidence>
<organism evidence="6 7">
    <name type="scientific">Geodermatophilus amargosae</name>
    <dbReference type="NCBI Taxonomy" id="1296565"/>
    <lineage>
        <taxon>Bacteria</taxon>
        <taxon>Bacillati</taxon>
        <taxon>Actinomycetota</taxon>
        <taxon>Actinomycetes</taxon>
        <taxon>Geodermatophilales</taxon>
        <taxon>Geodermatophilaceae</taxon>
        <taxon>Geodermatophilus</taxon>
    </lineage>
</organism>
<dbReference type="Pfam" id="PF07729">
    <property type="entry name" value="FCD"/>
    <property type="match status" value="1"/>
</dbReference>
<dbReference type="OrthoDB" id="7989071at2"/>
<evidence type="ECO:0000313" key="6">
    <source>
        <dbReference type="EMBL" id="SFT87235.1"/>
    </source>
</evidence>
<keyword evidence="2 6" id="KW-0238">DNA-binding</keyword>